<organism evidence="2 3">
    <name type="scientific">Ruminiclostridium papyrosolvens DSM 2782</name>
    <dbReference type="NCBI Taxonomy" id="588581"/>
    <lineage>
        <taxon>Bacteria</taxon>
        <taxon>Bacillati</taxon>
        <taxon>Bacillota</taxon>
        <taxon>Clostridia</taxon>
        <taxon>Eubacteriales</taxon>
        <taxon>Oscillospiraceae</taxon>
        <taxon>Ruminiclostridium</taxon>
    </lineage>
</organism>
<gene>
    <name evidence="2" type="ORF">Cpap_0453</name>
</gene>
<comment type="caution">
    <text evidence="2">The sequence shown here is derived from an EMBL/GenBank/DDBJ whole genome shotgun (WGS) entry which is preliminary data.</text>
</comment>
<dbReference type="SUPFAM" id="SSF54909">
    <property type="entry name" value="Dimeric alpha+beta barrel"/>
    <property type="match status" value="1"/>
</dbReference>
<accession>F1THF6</accession>
<dbReference type="RefSeq" id="WP_004621850.1">
    <property type="nucleotide sequence ID" value="NZ_ACXX02000016.1"/>
</dbReference>
<keyword evidence="3" id="KW-1185">Reference proteome</keyword>
<feature type="domain" description="ABM" evidence="1">
    <location>
        <begin position="14"/>
        <end position="68"/>
    </location>
</feature>
<reference evidence="2" key="1">
    <citation type="submission" date="2009-07" db="EMBL/GenBank/DDBJ databases">
        <authorList>
            <consortium name="US DOE Joint Genome Institute (JGI-PGF)"/>
            <person name="Lucas S."/>
            <person name="Copeland A."/>
            <person name="Lapidus A."/>
            <person name="Glavina del Rio T."/>
            <person name="Tice H."/>
            <person name="Bruce D."/>
            <person name="Goodwin L."/>
            <person name="Pitluck S."/>
            <person name="Larimer F."/>
            <person name="Land M.L."/>
            <person name="Mouttaki H."/>
            <person name="He Z."/>
            <person name="Zhou J."/>
            <person name="Hemme C.L."/>
        </authorList>
    </citation>
    <scope>NUCLEOTIDE SEQUENCE [LARGE SCALE GENOMIC DNA]</scope>
    <source>
        <strain evidence="2">DSM 2782</strain>
    </source>
</reference>
<dbReference type="STRING" id="588581.Cpap_0453"/>
<dbReference type="eggNOG" id="COG2329">
    <property type="taxonomic scope" value="Bacteria"/>
</dbReference>
<dbReference type="Proteomes" id="UP000003860">
    <property type="component" value="Unassembled WGS sequence"/>
</dbReference>
<evidence type="ECO:0000259" key="1">
    <source>
        <dbReference type="Pfam" id="PF03992"/>
    </source>
</evidence>
<dbReference type="InterPro" id="IPR007138">
    <property type="entry name" value="ABM_dom"/>
</dbReference>
<dbReference type="GO" id="GO:0004497">
    <property type="term" value="F:monooxygenase activity"/>
    <property type="evidence" value="ECO:0007669"/>
    <property type="project" value="UniProtKB-KW"/>
</dbReference>
<dbReference type="AlphaFoldDB" id="F1THF6"/>
<reference evidence="2" key="2">
    <citation type="submission" date="2011-01" db="EMBL/GenBank/DDBJ databases">
        <title>The Non-contiguous Finished genome of Clostridium papyrosolvens.</title>
        <authorList>
            <person name="Lucas S."/>
            <person name="Copeland A."/>
            <person name="Lapidus A."/>
            <person name="Cheng J.-F."/>
            <person name="Goodwin L."/>
            <person name="Pitluck S."/>
            <person name="Misra M."/>
            <person name="Chertkov O."/>
            <person name="Detter J.C."/>
            <person name="Han C."/>
            <person name="Tapia R."/>
            <person name="Land M."/>
            <person name="Hauser L."/>
            <person name="Kyrpides N."/>
            <person name="Ivanova N."/>
            <person name="Pagani I."/>
            <person name="Mouttaki H."/>
            <person name="He Z."/>
            <person name="Zhou J."/>
            <person name="Hemme C.L."/>
            <person name="Woyke T."/>
        </authorList>
    </citation>
    <scope>NUCLEOTIDE SEQUENCE [LARGE SCALE GENOMIC DNA]</scope>
    <source>
        <strain evidence="2">DSM 2782</strain>
    </source>
</reference>
<protein>
    <submittedName>
        <fullName evidence="2">Antibiotic biosynthesis monooxygenase</fullName>
    </submittedName>
</protein>
<evidence type="ECO:0000313" key="3">
    <source>
        <dbReference type="Proteomes" id="UP000003860"/>
    </source>
</evidence>
<keyword evidence="2" id="KW-0503">Monooxygenase</keyword>
<sequence>MIVRSWHGIVPIKKAEAFREYLLVTGVAEAKATPGNLAAYIHSQTQSEYEHFFMVSYWQDMESIKAFAGDKPQIAVTYPEDSKFGLVSDPIVLQHEIQSIPNGFPCP</sequence>
<dbReference type="EMBL" id="ACXX02000016">
    <property type="protein sequence ID" value="EGD46159.1"/>
    <property type="molecule type" value="Genomic_DNA"/>
</dbReference>
<evidence type="ECO:0000313" key="2">
    <source>
        <dbReference type="EMBL" id="EGD46159.1"/>
    </source>
</evidence>
<dbReference type="Pfam" id="PF03992">
    <property type="entry name" value="ABM"/>
    <property type="match status" value="1"/>
</dbReference>
<name>F1THF6_9FIRM</name>
<dbReference type="OrthoDB" id="165208at2"/>
<proteinExistence type="predicted"/>
<keyword evidence="2" id="KW-0560">Oxidoreductase</keyword>
<dbReference type="InterPro" id="IPR011008">
    <property type="entry name" value="Dimeric_a/b-barrel"/>
</dbReference>